<evidence type="ECO:0000313" key="2">
    <source>
        <dbReference type="EMBL" id="GMH21481.1"/>
    </source>
</evidence>
<evidence type="ECO:0000256" key="1">
    <source>
        <dbReference type="SAM" id="MobiDB-lite"/>
    </source>
</evidence>
<reference evidence="2" key="1">
    <citation type="submission" date="2023-05" db="EMBL/GenBank/DDBJ databases">
        <title>Nepenthes gracilis genome sequencing.</title>
        <authorList>
            <person name="Fukushima K."/>
        </authorList>
    </citation>
    <scope>NUCLEOTIDE SEQUENCE</scope>
    <source>
        <strain evidence="2">SING2019-196</strain>
    </source>
</reference>
<dbReference type="InterPro" id="IPR012442">
    <property type="entry name" value="DUF1645_plant"/>
</dbReference>
<comment type="caution">
    <text evidence="2">The sequence shown here is derived from an EMBL/GenBank/DDBJ whole genome shotgun (WGS) entry which is preliminary data.</text>
</comment>
<keyword evidence="3" id="KW-1185">Reference proteome</keyword>
<dbReference type="PANTHER" id="PTHR33095">
    <property type="entry name" value="OS07G0619500 PROTEIN"/>
    <property type="match status" value="1"/>
</dbReference>
<proteinExistence type="predicted"/>
<name>A0AAD3XZA4_NEPGR</name>
<gene>
    <name evidence="2" type="ORF">Nepgr_023323</name>
</gene>
<dbReference type="PANTHER" id="PTHR33095:SF127">
    <property type="entry name" value="OS05G0578100 PROTEIN"/>
    <property type="match status" value="1"/>
</dbReference>
<dbReference type="Proteomes" id="UP001279734">
    <property type="component" value="Unassembled WGS sequence"/>
</dbReference>
<dbReference type="Pfam" id="PF07816">
    <property type="entry name" value="DUF1645"/>
    <property type="match status" value="1"/>
</dbReference>
<organism evidence="2 3">
    <name type="scientific">Nepenthes gracilis</name>
    <name type="common">Slender pitcher plant</name>
    <dbReference type="NCBI Taxonomy" id="150966"/>
    <lineage>
        <taxon>Eukaryota</taxon>
        <taxon>Viridiplantae</taxon>
        <taxon>Streptophyta</taxon>
        <taxon>Embryophyta</taxon>
        <taxon>Tracheophyta</taxon>
        <taxon>Spermatophyta</taxon>
        <taxon>Magnoliopsida</taxon>
        <taxon>eudicotyledons</taxon>
        <taxon>Gunneridae</taxon>
        <taxon>Pentapetalae</taxon>
        <taxon>Caryophyllales</taxon>
        <taxon>Nepenthaceae</taxon>
        <taxon>Nepenthes</taxon>
    </lineage>
</organism>
<accession>A0AAD3XZA4</accession>
<feature type="region of interest" description="Disordered" evidence="1">
    <location>
        <begin position="42"/>
        <end position="73"/>
    </location>
</feature>
<evidence type="ECO:0000313" key="3">
    <source>
        <dbReference type="Proteomes" id="UP001279734"/>
    </source>
</evidence>
<dbReference type="AlphaFoldDB" id="A0AAD3XZA4"/>
<protein>
    <submittedName>
        <fullName evidence="2">Uncharacterized protein</fullName>
    </submittedName>
</protein>
<sequence>MQKKSNSTGSSKRWKFRNLLHRSSSDGKDTIVFLTPIDHRTSEKAQKKVAAQRRLTDGKSTSSGQRAAKAHEAHYLKNRAIRQSNQRRSFLPYRQDLVGFFATANGLSTTTQPF</sequence>
<dbReference type="EMBL" id="BSYO01000023">
    <property type="protein sequence ID" value="GMH21481.1"/>
    <property type="molecule type" value="Genomic_DNA"/>
</dbReference>